<dbReference type="OrthoDB" id="2428565at2759"/>
<keyword evidence="2" id="KW-0812">Transmembrane</keyword>
<keyword evidence="2" id="KW-0472">Membrane</keyword>
<reference evidence="3" key="1">
    <citation type="journal article" date="2020" name="Fungal Divers.">
        <title>Resolving the Mortierellaceae phylogeny through synthesis of multi-gene phylogenetics and phylogenomics.</title>
        <authorList>
            <person name="Vandepol N."/>
            <person name="Liber J."/>
            <person name="Desiro A."/>
            <person name="Na H."/>
            <person name="Kennedy M."/>
            <person name="Barry K."/>
            <person name="Grigoriev I.V."/>
            <person name="Miller A.N."/>
            <person name="O'Donnell K."/>
            <person name="Stajich J.E."/>
            <person name="Bonito G."/>
        </authorList>
    </citation>
    <scope>NUCLEOTIDE SEQUENCE</scope>
    <source>
        <strain evidence="3">KOD1015</strain>
    </source>
</reference>
<evidence type="ECO:0000256" key="1">
    <source>
        <dbReference type="SAM" id="MobiDB-lite"/>
    </source>
</evidence>
<name>A0A9P6FR39_9FUNG</name>
<feature type="transmembrane region" description="Helical" evidence="2">
    <location>
        <begin position="131"/>
        <end position="157"/>
    </location>
</feature>
<comment type="caution">
    <text evidence="3">The sequence shown here is derived from an EMBL/GenBank/DDBJ whole genome shotgun (WGS) entry which is preliminary data.</text>
</comment>
<feature type="compositionally biased region" description="Low complexity" evidence="1">
    <location>
        <begin position="263"/>
        <end position="277"/>
    </location>
</feature>
<protein>
    <recommendedName>
        <fullName evidence="5">Kelch repeat protein</fullName>
    </recommendedName>
</protein>
<feature type="region of interest" description="Disordered" evidence="1">
    <location>
        <begin position="258"/>
        <end position="290"/>
    </location>
</feature>
<evidence type="ECO:0000313" key="3">
    <source>
        <dbReference type="EMBL" id="KAF9579844.1"/>
    </source>
</evidence>
<evidence type="ECO:0000256" key="2">
    <source>
        <dbReference type="SAM" id="Phobius"/>
    </source>
</evidence>
<dbReference type="SUPFAM" id="SSF117281">
    <property type="entry name" value="Kelch motif"/>
    <property type="match status" value="1"/>
</dbReference>
<dbReference type="InterPro" id="IPR015915">
    <property type="entry name" value="Kelch-typ_b-propeller"/>
</dbReference>
<keyword evidence="4" id="KW-1185">Reference proteome</keyword>
<feature type="region of interest" description="Disordered" evidence="1">
    <location>
        <begin position="164"/>
        <end position="211"/>
    </location>
</feature>
<dbReference type="EMBL" id="JAABOA010002455">
    <property type="protein sequence ID" value="KAF9579844.1"/>
    <property type="molecule type" value="Genomic_DNA"/>
</dbReference>
<dbReference type="Proteomes" id="UP000780801">
    <property type="component" value="Unassembled WGS sequence"/>
</dbReference>
<accession>A0A9P6FR39</accession>
<dbReference type="AlphaFoldDB" id="A0A9P6FR39"/>
<sequence>MVHSWVFGEFMNHSSTSDHPIYFLDTRTWTWTVSNSNAVRGRGYSSCAFVNNQFVIWGGFFQNPTSLPNNLTSLEESTMVYFLAEQNWVHSFLLSNGGQGNGNGSPFSGSGNIGQGQANGDLARPNGTKSIGIILAIAATGAILALLIALGAIITICKRNRRRHANNGRRPTPINTTTMNGQTSTSSGSSSSTVTAPNPSGKKAGQNNKGSHAWEQKMVQTYSASSSSGQDEYTGSVKGRAVDSSSFHTWECQETVGVRQEDAGASTSTLGSGSALGVPTHSSIISTPKN</sequence>
<organism evidence="3 4">
    <name type="scientific">Lunasporangiospora selenospora</name>
    <dbReference type="NCBI Taxonomy" id="979761"/>
    <lineage>
        <taxon>Eukaryota</taxon>
        <taxon>Fungi</taxon>
        <taxon>Fungi incertae sedis</taxon>
        <taxon>Mucoromycota</taxon>
        <taxon>Mortierellomycotina</taxon>
        <taxon>Mortierellomycetes</taxon>
        <taxon>Mortierellales</taxon>
        <taxon>Mortierellaceae</taxon>
        <taxon>Lunasporangiospora</taxon>
    </lineage>
</organism>
<gene>
    <name evidence="3" type="ORF">BGW38_003729</name>
</gene>
<feature type="compositionally biased region" description="Low complexity" evidence="1">
    <location>
        <begin position="176"/>
        <end position="195"/>
    </location>
</feature>
<keyword evidence="2" id="KW-1133">Transmembrane helix</keyword>
<feature type="compositionally biased region" description="Polar residues" evidence="1">
    <location>
        <begin position="280"/>
        <end position="290"/>
    </location>
</feature>
<evidence type="ECO:0000313" key="4">
    <source>
        <dbReference type="Proteomes" id="UP000780801"/>
    </source>
</evidence>
<dbReference type="Gene3D" id="2.120.10.80">
    <property type="entry name" value="Kelch-type beta propeller"/>
    <property type="match status" value="1"/>
</dbReference>
<proteinExistence type="predicted"/>
<evidence type="ECO:0008006" key="5">
    <source>
        <dbReference type="Google" id="ProtNLM"/>
    </source>
</evidence>